<accession>M1P3Y4</accession>
<reference evidence="1 2" key="1">
    <citation type="journal article" date="2013" name="PLoS Genet.">
        <title>A gene transfer agent and a dynamic repertoire of secretion systems hold the keys to the explosive radiation of the emerging pathogen Bartonella.</title>
        <authorList>
            <person name="Guy L."/>
            <person name="Nystedt B."/>
            <person name="Toft C."/>
            <person name="Zaremba-Niedzwiedzka K."/>
            <person name="Berglund E.C."/>
            <person name="Granberg F."/>
            <person name="Naslund K."/>
            <person name="Eriksson A.S."/>
            <person name="Andersson S.G."/>
        </authorList>
    </citation>
    <scope>NUCLEOTIDE SEQUENCE [LARGE SCALE GENOMIC DNA]</scope>
    <source>
        <strain evidence="1 2">Aust/NH1</strain>
    </source>
</reference>
<dbReference type="RefSeq" id="WP_015398033.1">
    <property type="nucleotide sequence ID" value="NC_020300.1"/>
</dbReference>
<dbReference type="PANTHER" id="PTHR11669">
    <property type="entry name" value="REPLICATION FACTOR C / DNA POLYMERASE III GAMMA-TAU SUBUNIT"/>
    <property type="match status" value="1"/>
</dbReference>
<proteinExistence type="predicted"/>
<dbReference type="NCBIfam" id="NF006586">
    <property type="entry name" value="PRK09112.1"/>
    <property type="match status" value="1"/>
</dbReference>
<evidence type="ECO:0000313" key="1">
    <source>
        <dbReference type="EMBL" id="AGF74525.1"/>
    </source>
</evidence>
<name>M1P3Y4_BARAA</name>
<dbReference type="KEGG" id="baus:BAnh1_06460"/>
<dbReference type="eggNOG" id="COG0470">
    <property type="taxonomic scope" value="Bacteria"/>
</dbReference>
<dbReference type="STRING" id="1094489.BAnh1_06460"/>
<dbReference type="InterPro" id="IPR050238">
    <property type="entry name" value="DNA_Rep/Repair_Clamp_Loader"/>
</dbReference>
<protein>
    <submittedName>
        <fullName evidence="1">DNA polymerase III subunit delta prime</fullName>
    </submittedName>
</protein>
<dbReference type="HOGENOM" id="CLU_006229_4_4_5"/>
<dbReference type="GO" id="GO:0006261">
    <property type="term" value="P:DNA-templated DNA replication"/>
    <property type="evidence" value="ECO:0007669"/>
    <property type="project" value="TreeGrafter"/>
</dbReference>
<sequence length="351" mass="40213">MSDINFLHQHDDIDGILPPSQNNIIIGHESVLLFLMQMRKEGRLHHALLFEGEYGIGKATVAFHFAWNILNNQESKFLQPKRDSIVWRQIAQGCHPGFLYVSRRFDSNTKKFKTSISIDDIRDVTHFLTQTSQDGGWRVVIIDSADDMNRNAANAILKTLEEPPAKTLFIVITHSLGRLHPTIRSRCQKVSLRRLRDDEMKQVILRVFPNQSSLDEKTVEIVTQKSHGKPRKAALLICSNGIKIVKTIDNLLKKTIYDPTVAHDLAQTLSLSNTDSQFRQLCDEILDEIHKRAVMLARGGAFTLSQKCAQTWRDIYQETVEMQLFNLDKKQFVTTMLLKAHKVVQECKLFP</sequence>
<gene>
    <name evidence="1" type="primary">dnaC</name>
    <name evidence="1" type="ordered locus">BAnh1_06460</name>
</gene>
<dbReference type="AlphaFoldDB" id="M1P3Y4"/>
<dbReference type="OrthoDB" id="9811073at2"/>
<dbReference type="EMBL" id="CP003123">
    <property type="protein sequence ID" value="AGF74525.1"/>
    <property type="molecule type" value="Genomic_DNA"/>
</dbReference>
<evidence type="ECO:0000313" key="2">
    <source>
        <dbReference type="Proteomes" id="UP000011729"/>
    </source>
</evidence>
<dbReference type="PATRIC" id="fig|1094489.3.peg.790"/>
<organism evidence="1 2">
    <name type="scientific">Bartonella australis (strain Aust/NH1)</name>
    <dbReference type="NCBI Taxonomy" id="1094489"/>
    <lineage>
        <taxon>Bacteria</taxon>
        <taxon>Pseudomonadati</taxon>
        <taxon>Pseudomonadota</taxon>
        <taxon>Alphaproteobacteria</taxon>
        <taxon>Hyphomicrobiales</taxon>
        <taxon>Bartonellaceae</taxon>
        <taxon>Bartonella</taxon>
    </lineage>
</organism>
<dbReference type="SUPFAM" id="SSF52540">
    <property type="entry name" value="P-loop containing nucleoside triphosphate hydrolases"/>
    <property type="match status" value="1"/>
</dbReference>
<dbReference type="PANTHER" id="PTHR11669:SF8">
    <property type="entry name" value="DNA POLYMERASE III SUBUNIT DELTA"/>
    <property type="match status" value="1"/>
</dbReference>
<dbReference type="Pfam" id="PF13177">
    <property type="entry name" value="DNA_pol3_delta2"/>
    <property type="match status" value="1"/>
</dbReference>
<dbReference type="Gene3D" id="3.40.50.300">
    <property type="entry name" value="P-loop containing nucleotide triphosphate hydrolases"/>
    <property type="match status" value="1"/>
</dbReference>
<dbReference type="InterPro" id="IPR027417">
    <property type="entry name" value="P-loop_NTPase"/>
</dbReference>
<dbReference type="Proteomes" id="UP000011729">
    <property type="component" value="Chromosome"/>
</dbReference>
<keyword evidence="2" id="KW-1185">Reference proteome</keyword>